<dbReference type="KEGG" id="ddd:Dda3937_02109"/>
<dbReference type="PROSITE" id="PS50109">
    <property type="entry name" value="HIS_KIN"/>
    <property type="match status" value="1"/>
</dbReference>
<dbReference type="SMART" id="SM00387">
    <property type="entry name" value="HATPase_c"/>
    <property type="match status" value="1"/>
</dbReference>
<dbReference type="SUPFAM" id="SSF55874">
    <property type="entry name" value="ATPase domain of HSP90 chaperone/DNA topoisomerase II/histidine kinase"/>
    <property type="match status" value="1"/>
</dbReference>
<dbReference type="AlphaFoldDB" id="E0SL95"/>
<comment type="subcellular location">
    <subcellularLocation>
        <location evidence="2">Membrane</location>
    </subcellularLocation>
</comment>
<evidence type="ECO:0000256" key="5">
    <source>
        <dbReference type="ARBA" id="ARBA00022679"/>
    </source>
</evidence>
<evidence type="ECO:0000256" key="6">
    <source>
        <dbReference type="ARBA" id="ARBA00022692"/>
    </source>
</evidence>
<proteinExistence type="predicted"/>
<dbReference type="Pfam" id="PF00672">
    <property type="entry name" value="HAMP"/>
    <property type="match status" value="1"/>
</dbReference>
<dbReference type="InterPro" id="IPR013727">
    <property type="entry name" value="2CSK_N"/>
</dbReference>
<keyword evidence="9" id="KW-0902">Two-component regulatory system</keyword>
<comment type="catalytic activity">
    <reaction evidence="1">
        <text>ATP + protein L-histidine = ADP + protein N-phospho-L-histidine.</text>
        <dbReference type="EC" id="2.7.13.3"/>
    </reaction>
</comment>
<dbReference type="InterPro" id="IPR050428">
    <property type="entry name" value="TCS_sensor_his_kinase"/>
</dbReference>
<name>E0SL95_DICD3</name>
<dbReference type="EMBL" id="CP002038">
    <property type="protein sequence ID" value="ADM99307.1"/>
    <property type="molecule type" value="Genomic_DNA"/>
</dbReference>
<dbReference type="Pfam" id="PF08521">
    <property type="entry name" value="2CSK_N"/>
    <property type="match status" value="1"/>
</dbReference>
<evidence type="ECO:0000256" key="4">
    <source>
        <dbReference type="ARBA" id="ARBA00022553"/>
    </source>
</evidence>
<dbReference type="InterPro" id="IPR036890">
    <property type="entry name" value="HATPase_C_sf"/>
</dbReference>
<dbReference type="PANTHER" id="PTHR45436">
    <property type="entry name" value="SENSOR HISTIDINE KINASE YKOH"/>
    <property type="match status" value="1"/>
</dbReference>
<keyword evidence="7" id="KW-0418">Kinase</keyword>
<evidence type="ECO:0000313" key="14">
    <source>
        <dbReference type="Proteomes" id="UP000006859"/>
    </source>
</evidence>
<dbReference type="GO" id="GO:0000155">
    <property type="term" value="F:phosphorelay sensor kinase activity"/>
    <property type="evidence" value="ECO:0007669"/>
    <property type="project" value="InterPro"/>
</dbReference>
<feature type="transmembrane region" description="Helical" evidence="10">
    <location>
        <begin position="178"/>
        <end position="200"/>
    </location>
</feature>
<evidence type="ECO:0000256" key="7">
    <source>
        <dbReference type="ARBA" id="ARBA00022777"/>
    </source>
</evidence>
<reference evidence="13 14" key="1">
    <citation type="journal article" date="2011" name="J. Bacteriol.">
        <title>Genome sequence of the plant-pathogenic bacterium Dickeya dadantii 3937.</title>
        <authorList>
            <person name="Glasner J.D."/>
            <person name="Yang C.H."/>
            <person name="Reverchon S."/>
            <person name="Hugouvieux-Cotte-Pattat N."/>
            <person name="Condemine G."/>
            <person name="Bohin J.P."/>
            <person name="Van Gijsegem F."/>
            <person name="Yang S."/>
            <person name="Franza T."/>
            <person name="Expert D."/>
            <person name="Plunkett G. III"/>
            <person name="San Francisco M.J."/>
            <person name="Charkowski A.O."/>
            <person name="Py B."/>
            <person name="Bell K."/>
            <person name="Rauscher L."/>
            <person name="Rodriguez-Palenzuela P."/>
            <person name="Toussaint A."/>
            <person name="Holeva M.C."/>
            <person name="He S.Y."/>
            <person name="Douet V."/>
            <person name="Boccara M."/>
            <person name="Blanco C."/>
            <person name="Toth I."/>
            <person name="Anderson B.D."/>
            <person name="Biehl B.S."/>
            <person name="Mau B."/>
            <person name="Flynn S.M."/>
            <person name="Barras F."/>
            <person name="Lindeberg M."/>
            <person name="Birch P.R."/>
            <person name="Tsuyumu S."/>
            <person name="Shi X."/>
            <person name="Hibbing M."/>
            <person name="Yap M.N."/>
            <person name="Carpentier M."/>
            <person name="Dassa E."/>
            <person name="Umehara M."/>
            <person name="Kim J.F."/>
            <person name="Rusch M."/>
            <person name="Soni P."/>
            <person name="Mayhew G.F."/>
            <person name="Fouts D.E."/>
            <person name="Gill S.R."/>
            <person name="Blattner F.R."/>
            <person name="Keen N.T."/>
            <person name="Perna N.T."/>
        </authorList>
    </citation>
    <scope>NUCLEOTIDE SEQUENCE [LARGE SCALE GENOMIC DNA]</scope>
    <source>
        <strain evidence="13 14">3937</strain>
    </source>
</reference>
<keyword evidence="14" id="KW-1185">Reference proteome</keyword>
<dbReference type="PROSITE" id="PS50885">
    <property type="entry name" value="HAMP"/>
    <property type="match status" value="1"/>
</dbReference>
<dbReference type="SMART" id="SM00304">
    <property type="entry name" value="HAMP"/>
    <property type="match status" value="1"/>
</dbReference>
<dbReference type="InterPro" id="IPR005467">
    <property type="entry name" value="His_kinase_dom"/>
</dbReference>
<dbReference type="PANTHER" id="PTHR45436:SF1">
    <property type="entry name" value="SENSOR PROTEIN QSEC"/>
    <property type="match status" value="1"/>
</dbReference>
<feature type="domain" description="HAMP" evidence="12">
    <location>
        <begin position="201"/>
        <end position="253"/>
    </location>
</feature>
<feature type="transmembrane region" description="Helical" evidence="10">
    <location>
        <begin position="21"/>
        <end position="41"/>
    </location>
</feature>
<evidence type="ECO:0000313" key="13">
    <source>
        <dbReference type="EMBL" id="ADM99307.1"/>
    </source>
</evidence>
<keyword evidence="10" id="KW-0472">Membrane</keyword>
<dbReference type="EC" id="2.7.13.3" evidence="3"/>
<evidence type="ECO:0000256" key="1">
    <source>
        <dbReference type="ARBA" id="ARBA00000085"/>
    </source>
</evidence>
<dbReference type="Gene3D" id="6.10.340.10">
    <property type="match status" value="1"/>
</dbReference>
<dbReference type="InterPro" id="IPR003661">
    <property type="entry name" value="HisK_dim/P_dom"/>
</dbReference>
<dbReference type="InterPro" id="IPR036097">
    <property type="entry name" value="HisK_dim/P_sf"/>
</dbReference>
<evidence type="ECO:0000256" key="8">
    <source>
        <dbReference type="ARBA" id="ARBA00022989"/>
    </source>
</evidence>
<dbReference type="Gene3D" id="1.10.287.130">
    <property type="match status" value="1"/>
</dbReference>
<evidence type="ECO:0000256" key="9">
    <source>
        <dbReference type="ARBA" id="ARBA00023012"/>
    </source>
</evidence>
<gene>
    <name evidence="13" type="primary">tctE</name>
    <name evidence="13" type="ordered locus">Dda3937_02109</name>
</gene>
<keyword evidence="5 13" id="KW-0808">Transferase</keyword>
<dbReference type="InterPro" id="IPR003660">
    <property type="entry name" value="HAMP_dom"/>
</dbReference>
<evidence type="ECO:0000259" key="12">
    <source>
        <dbReference type="PROSITE" id="PS50885"/>
    </source>
</evidence>
<organism evidence="13 14">
    <name type="scientific">Dickeya dadantii (strain 3937)</name>
    <name type="common">Erwinia chrysanthemi (strain 3937)</name>
    <dbReference type="NCBI Taxonomy" id="198628"/>
    <lineage>
        <taxon>Bacteria</taxon>
        <taxon>Pseudomonadati</taxon>
        <taxon>Pseudomonadota</taxon>
        <taxon>Gammaproteobacteria</taxon>
        <taxon>Enterobacterales</taxon>
        <taxon>Pectobacteriaceae</taxon>
        <taxon>Dickeya</taxon>
    </lineage>
</organism>
<evidence type="ECO:0000256" key="3">
    <source>
        <dbReference type="ARBA" id="ARBA00012438"/>
    </source>
</evidence>
<protein>
    <recommendedName>
        <fullName evidence="3">histidine kinase</fullName>
        <ecNumber evidence="3">2.7.13.3</ecNumber>
    </recommendedName>
</protein>
<evidence type="ECO:0000256" key="10">
    <source>
        <dbReference type="SAM" id="Phobius"/>
    </source>
</evidence>
<accession>E0SL95</accession>
<feature type="domain" description="Histidine kinase" evidence="11">
    <location>
        <begin position="261"/>
        <end position="472"/>
    </location>
</feature>
<dbReference type="Proteomes" id="UP000006859">
    <property type="component" value="Chromosome"/>
</dbReference>
<dbReference type="SMART" id="SM00388">
    <property type="entry name" value="HisKA"/>
    <property type="match status" value="1"/>
</dbReference>
<keyword evidence="8 10" id="KW-1133">Transmembrane helix</keyword>
<dbReference type="Gene3D" id="3.30.565.10">
    <property type="entry name" value="Histidine kinase-like ATPase, C-terminal domain"/>
    <property type="match status" value="1"/>
</dbReference>
<dbReference type="GO" id="GO:0005886">
    <property type="term" value="C:plasma membrane"/>
    <property type="evidence" value="ECO:0007669"/>
    <property type="project" value="TreeGrafter"/>
</dbReference>
<dbReference type="SUPFAM" id="SSF47384">
    <property type="entry name" value="Homodimeric domain of signal transducing histidine kinase"/>
    <property type="match status" value="1"/>
</dbReference>
<dbReference type="HOGENOM" id="CLU_000445_89_37_6"/>
<dbReference type="eggNOG" id="COG2205">
    <property type="taxonomic scope" value="Bacteria"/>
</dbReference>
<dbReference type="Pfam" id="PF02518">
    <property type="entry name" value="HATPase_c"/>
    <property type="match status" value="1"/>
</dbReference>
<dbReference type="Pfam" id="PF00512">
    <property type="entry name" value="HisKA"/>
    <property type="match status" value="1"/>
</dbReference>
<sequence>MGWDIAWNVSMLKVNSLRGQLMLYLVVPMALLWALSVWSHYHSAKAAATQAYDRTLLASARTVAERLTVRNGQLAVDVPWVVLDSFERNMNDRLYYQVLTPQGNTLSGYDDLPPLPRGMPLSRDYPALAHFYDARYHGRAIRVAALWQPVHESGVEGMVLILVAETLSSREAFAHRQLLTAALSQSALVLLALVLVLLLFRKLLRPLRQLSGVMARREPGDLTPLPPLLPWSEMQPLLVAFNRYIGRLSGLVQRQERFGADAAHQLRTPLAVLKTQVGVALNSSQPAQWRDSLTGMSATLDSTIQLTDRLLQLSRLRAQDSKEHTWQTVDLAELVHDVCFSRLPLARSRRIDLGYEGDERCLIRGEPLLLAELCANLLDNALKYTPSGGIVTARVQAQQLDVEDSGPGIPPAEREQAMRPFHRLDNHGGLPGAGLGLALVRDIARWHRTQVQLLDSPTLGGLRVRIVFGEPPA</sequence>
<dbReference type="CDD" id="cd00082">
    <property type="entry name" value="HisKA"/>
    <property type="match status" value="1"/>
</dbReference>
<dbReference type="STRING" id="198628.Dda3937_02109"/>
<keyword evidence="4" id="KW-0597">Phosphoprotein</keyword>
<keyword evidence="6 10" id="KW-0812">Transmembrane</keyword>
<dbReference type="InterPro" id="IPR003594">
    <property type="entry name" value="HATPase_dom"/>
</dbReference>
<evidence type="ECO:0000256" key="2">
    <source>
        <dbReference type="ARBA" id="ARBA00004370"/>
    </source>
</evidence>
<evidence type="ECO:0000259" key="11">
    <source>
        <dbReference type="PROSITE" id="PS50109"/>
    </source>
</evidence>